<dbReference type="EMBL" id="RBIL01000001">
    <property type="protein sequence ID" value="RKQ92974.1"/>
    <property type="molecule type" value="Genomic_DNA"/>
</dbReference>
<evidence type="ECO:0000313" key="3">
    <source>
        <dbReference type="EMBL" id="RKQ92974.1"/>
    </source>
</evidence>
<protein>
    <submittedName>
        <fullName evidence="3">Bifunctional DNA primase/polymerase-like protein</fullName>
    </submittedName>
</protein>
<accession>A0A660LIL8</accession>
<evidence type="ECO:0000313" key="4">
    <source>
        <dbReference type="Proteomes" id="UP000278962"/>
    </source>
</evidence>
<gene>
    <name evidence="3" type="ORF">C8N24_2831</name>
</gene>
<comment type="caution">
    <text evidence="3">The sequence shown here is derived from an EMBL/GenBank/DDBJ whole genome shotgun (WGS) entry which is preliminary data.</text>
</comment>
<evidence type="ECO:0000259" key="2">
    <source>
        <dbReference type="SMART" id="SM00943"/>
    </source>
</evidence>
<feature type="region of interest" description="Disordered" evidence="1">
    <location>
        <begin position="280"/>
        <end position="311"/>
    </location>
</feature>
<feature type="domain" description="DNA primase/polymerase bifunctional N-terminal" evidence="2">
    <location>
        <begin position="20"/>
        <end position="186"/>
    </location>
</feature>
<dbReference type="Proteomes" id="UP000278962">
    <property type="component" value="Unassembled WGS sequence"/>
</dbReference>
<dbReference type="SUPFAM" id="SSF56747">
    <property type="entry name" value="Prim-pol domain"/>
    <property type="match status" value="1"/>
</dbReference>
<dbReference type="OrthoDB" id="3218228at2"/>
<organism evidence="3 4">
    <name type="scientific">Solirubrobacter pauli</name>
    <dbReference type="NCBI Taxonomy" id="166793"/>
    <lineage>
        <taxon>Bacteria</taxon>
        <taxon>Bacillati</taxon>
        <taxon>Actinomycetota</taxon>
        <taxon>Thermoleophilia</taxon>
        <taxon>Solirubrobacterales</taxon>
        <taxon>Solirubrobacteraceae</taxon>
        <taxon>Solirubrobacter</taxon>
    </lineage>
</organism>
<dbReference type="SMART" id="SM00943">
    <property type="entry name" value="Prim-Pol"/>
    <property type="match status" value="1"/>
</dbReference>
<reference evidence="3 4" key="1">
    <citation type="submission" date="2018-10" db="EMBL/GenBank/DDBJ databases">
        <title>Genomic Encyclopedia of Archaeal and Bacterial Type Strains, Phase II (KMG-II): from individual species to whole genera.</title>
        <authorList>
            <person name="Goeker M."/>
        </authorList>
    </citation>
    <scope>NUCLEOTIDE SEQUENCE [LARGE SCALE GENOMIC DNA]</scope>
    <source>
        <strain evidence="3 4">DSM 14954</strain>
    </source>
</reference>
<dbReference type="Pfam" id="PF09250">
    <property type="entry name" value="Prim-Pol"/>
    <property type="match status" value="1"/>
</dbReference>
<dbReference type="AlphaFoldDB" id="A0A660LIL8"/>
<keyword evidence="4" id="KW-1185">Reference proteome</keyword>
<evidence type="ECO:0000256" key="1">
    <source>
        <dbReference type="SAM" id="MobiDB-lite"/>
    </source>
</evidence>
<dbReference type="RefSeq" id="WP_121250740.1">
    <property type="nucleotide sequence ID" value="NZ_RBIL01000001.1"/>
</dbReference>
<dbReference type="CDD" id="cd04859">
    <property type="entry name" value="Prim_Pol"/>
    <property type="match status" value="1"/>
</dbReference>
<proteinExistence type="predicted"/>
<dbReference type="InterPro" id="IPR015330">
    <property type="entry name" value="DNA_primase/pol_bifunc_N"/>
</dbReference>
<name>A0A660LIL8_9ACTN</name>
<sequence length="311" mass="32975">MSNLTATASSEIRCTPALAALAYAVAGWPVLPIHTPTPDGGCSCSQRVCRNPGKHPRTKRGLLQATTDPTTIAAWWKRWPDANVGVRTGQLIVVDVDGHDGAQSLAALEAAHGDLPPTRRVRTAKGEHIYFLADDHVISCSAGQLGKGLDIRGRGGYIIAPPSQHVTGHRYAWSDLHDLTSLPEWLTKLLPDPKDAPTRRPLPRTVAVRAGDRARRYMQAALDGELQNIARAPIGTRNMTLNRAAFRLGQLVGAGFGEFEEIAQALHVAALSSGLTEGEAGSTIRSGLGAGKAQARNGLPEVGGDTRPVGP</sequence>